<dbReference type="EMBL" id="CAAHFH010000002">
    <property type="protein sequence ID" value="VGO22000.1"/>
    <property type="molecule type" value="Genomic_DNA"/>
</dbReference>
<sequence length="829" mass="90068">MRNAIAVFALSVLSFIHSSSFGERLETPVMGLYSTTNVAQREVAWSTQPGIRYVLEECANLSSNNWVAVAGYPSKAQALAQQHVVTLGGEEKFYRVRALDEQAPEIVSRTPEDDAFGVPRFSPIQIVLDDSSGVASNTISLVVGTNDVFDLSDSELSWSTNTLVFDFGGDFALGGYGATVDVSLAVADVNGFSTNYTWQFELEKEVVEDGDLFVFGSPTALRVGQQLDGEAAVLAARHRTGPVRMNSVSTAWEISSVETNSIIISYTSSTAPAFVAGQSLANLAPAHIDEIFYRKIESITTNQAAEELTITTVDVTLADIMTDGSFTIGDDAIFLEFDENGYLVKSLSGDATFELPTIGSDFSGETLFVDGPLDITMEEAKFLFHPKLKVSLETSWASLKRLEVEASGDLEIACVPVVTLSGAWSGEYSKELWSWRQFVQAGYVYVDLTATITAEASASVEATATMRTGFRQNANMGVKGVYLKDADPAVDWDRWFDVEPFEKIPFTYTLDGAGAATVALVPQIDAKVVSLAGVYINTDPRLEVEGAVSTVNDEVITADWKFGAYADINAGLSVIGTPIGSLPSLPPFRIFTKEWDYHYEKEPELSPPVITVQPKSQTIKYGDPVVFSVEATSSSSISYQWYHNKKLIPGKTSRRMSFSSVGDGHAGEYKVRVSAGGQSAFSEEATLTVSDDNESGPTVSGYALLNDSSISLWNMGIGYDGFVFDSYYTNPPHCKVVAVNGYVGFAFNGKKSFYFHSLGSTSEGTSYCYIDVYVNGSLYVGDVFVDSNWMTYRVPESAFGDGENQIVLVLTPSPDGLSTHFWIDLAYVR</sequence>
<dbReference type="AlphaFoldDB" id="A0A6C2UNY1"/>
<keyword evidence="4" id="KW-1185">Reference proteome</keyword>
<dbReference type="Gene3D" id="2.60.40.10">
    <property type="entry name" value="Immunoglobulins"/>
    <property type="match status" value="1"/>
</dbReference>
<dbReference type="InterPro" id="IPR013783">
    <property type="entry name" value="Ig-like_fold"/>
</dbReference>
<organism evidence="3 4">
    <name type="scientific">Pontiella sulfatireligans</name>
    <dbReference type="NCBI Taxonomy" id="2750658"/>
    <lineage>
        <taxon>Bacteria</taxon>
        <taxon>Pseudomonadati</taxon>
        <taxon>Kiritimatiellota</taxon>
        <taxon>Kiritimatiellia</taxon>
        <taxon>Kiritimatiellales</taxon>
        <taxon>Pontiellaceae</taxon>
        <taxon>Pontiella</taxon>
    </lineage>
</organism>
<evidence type="ECO:0000259" key="2">
    <source>
        <dbReference type="PROSITE" id="PS50835"/>
    </source>
</evidence>
<dbReference type="InterPro" id="IPR032812">
    <property type="entry name" value="SbsA_Ig"/>
</dbReference>
<dbReference type="RefSeq" id="WP_136063420.1">
    <property type="nucleotide sequence ID" value="NZ_CAAHFH010000002.1"/>
</dbReference>
<dbReference type="InterPro" id="IPR036179">
    <property type="entry name" value="Ig-like_dom_sf"/>
</dbReference>
<reference evidence="3 4" key="1">
    <citation type="submission" date="2019-04" db="EMBL/GenBank/DDBJ databases">
        <authorList>
            <person name="Van Vliet M D."/>
        </authorList>
    </citation>
    <scope>NUCLEOTIDE SEQUENCE [LARGE SCALE GENOMIC DNA]</scope>
    <source>
        <strain evidence="3 4">F21</strain>
    </source>
</reference>
<gene>
    <name evidence="3" type="ORF">SCARR_04080</name>
</gene>
<dbReference type="Pfam" id="PF13205">
    <property type="entry name" value="Big_5"/>
    <property type="match status" value="1"/>
</dbReference>
<evidence type="ECO:0000313" key="3">
    <source>
        <dbReference type="EMBL" id="VGO22000.1"/>
    </source>
</evidence>
<name>A0A6C2UNY1_9BACT</name>
<dbReference type="PROSITE" id="PS50835">
    <property type="entry name" value="IG_LIKE"/>
    <property type="match status" value="1"/>
</dbReference>
<keyword evidence="1" id="KW-0732">Signal</keyword>
<evidence type="ECO:0000256" key="1">
    <source>
        <dbReference type="ARBA" id="ARBA00022729"/>
    </source>
</evidence>
<accession>A0A6C2UNY1</accession>
<dbReference type="Pfam" id="PF13927">
    <property type="entry name" value="Ig_3"/>
    <property type="match status" value="1"/>
</dbReference>
<dbReference type="SMART" id="SM00409">
    <property type="entry name" value="IG"/>
    <property type="match status" value="1"/>
</dbReference>
<dbReference type="SUPFAM" id="SSF48726">
    <property type="entry name" value="Immunoglobulin"/>
    <property type="match status" value="1"/>
</dbReference>
<protein>
    <recommendedName>
        <fullName evidence="2">Ig-like domain-containing protein</fullName>
    </recommendedName>
</protein>
<dbReference type="InterPro" id="IPR007110">
    <property type="entry name" value="Ig-like_dom"/>
</dbReference>
<proteinExistence type="predicted"/>
<dbReference type="Proteomes" id="UP000346198">
    <property type="component" value="Unassembled WGS sequence"/>
</dbReference>
<feature type="domain" description="Ig-like" evidence="2">
    <location>
        <begin position="608"/>
        <end position="688"/>
    </location>
</feature>
<dbReference type="InterPro" id="IPR003599">
    <property type="entry name" value="Ig_sub"/>
</dbReference>
<evidence type="ECO:0000313" key="4">
    <source>
        <dbReference type="Proteomes" id="UP000346198"/>
    </source>
</evidence>